<dbReference type="GO" id="GO:0003690">
    <property type="term" value="F:double-stranded DNA binding"/>
    <property type="evidence" value="ECO:0007669"/>
    <property type="project" value="TreeGrafter"/>
</dbReference>
<keyword evidence="4" id="KW-0862">Zinc</keyword>
<keyword evidence="8" id="KW-1185">Reference proteome</keyword>
<feature type="region of interest" description="Disordered" evidence="5">
    <location>
        <begin position="157"/>
        <end position="301"/>
    </location>
</feature>
<feature type="domain" description="C2H2-type" evidence="6">
    <location>
        <begin position="28"/>
        <end position="50"/>
    </location>
</feature>
<dbReference type="EMBL" id="JAVRRJ010000001">
    <property type="protein sequence ID" value="KAK5090799.1"/>
    <property type="molecule type" value="Genomic_DNA"/>
</dbReference>
<dbReference type="InterPro" id="IPR038254">
    <property type="entry name" value="KIN17_WH-like_sf"/>
</dbReference>
<keyword evidence="2" id="KW-0479">Metal-binding</keyword>
<feature type="compositionally biased region" description="Basic and acidic residues" evidence="5">
    <location>
        <begin position="255"/>
        <end position="268"/>
    </location>
</feature>
<feature type="compositionally biased region" description="Basic and acidic residues" evidence="5">
    <location>
        <begin position="157"/>
        <end position="180"/>
    </location>
</feature>
<proteinExistence type="inferred from homology"/>
<dbReference type="PANTHER" id="PTHR12805:SF0">
    <property type="entry name" value="DNA_RNA-BINDING PROTEIN KIN17"/>
    <property type="match status" value="1"/>
</dbReference>
<dbReference type="SMART" id="SM01253">
    <property type="entry name" value="Kin17_mid"/>
    <property type="match status" value="1"/>
</dbReference>
<dbReference type="GO" id="GO:0008270">
    <property type="term" value="F:zinc ion binding"/>
    <property type="evidence" value="ECO:0007669"/>
    <property type="project" value="UniProtKB-KW"/>
</dbReference>
<feature type="compositionally biased region" description="Acidic residues" evidence="5">
    <location>
        <begin position="198"/>
        <end position="214"/>
    </location>
</feature>
<feature type="region of interest" description="Disordered" evidence="5">
    <location>
        <begin position="342"/>
        <end position="361"/>
    </location>
</feature>
<organism evidence="7 8">
    <name type="scientific">Lithohypha guttulata</name>
    <dbReference type="NCBI Taxonomy" id="1690604"/>
    <lineage>
        <taxon>Eukaryota</taxon>
        <taxon>Fungi</taxon>
        <taxon>Dikarya</taxon>
        <taxon>Ascomycota</taxon>
        <taxon>Pezizomycotina</taxon>
        <taxon>Eurotiomycetes</taxon>
        <taxon>Chaetothyriomycetidae</taxon>
        <taxon>Chaetothyriales</taxon>
        <taxon>Trichomeriaceae</taxon>
        <taxon>Lithohypha</taxon>
    </lineage>
</organism>
<reference evidence="7 8" key="1">
    <citation type="submission" date="2023-08" db="EMBL/GenBank/DDBJ databases">
        <title>Black Yeasts Isolated from many extreme environments.</title>
        <authorList>
            <person name="Coleine C."/>
            <person name="Stajich J.E."/>
            <person name="Selbmann L."/>
        </authorList>
    </citation>
    <scope>NUCLEOTIDE SEQUENCE [LARGE SCALE GENOMIC DNA]</scope>
    <source>
        <strain evidence="7 8">CCFEE 5910</strain>
    </source>
</reference>
<evidence type="ECO:0000256" key="1">
    <source>
        <dbReference type="ARBA" id="ARBA00008517"/>
    </source>
</evidence>
<dbReference type="InterPro" id="IPR036236">
    <property type="entry name" value="Znf_C2H2_sf"/>
</dbReference>
<dbReference type="InterPro" id="IPR013087">
    <property type="entry name" value="Znf_C2H2_type"/>
</dbReference>
<protein>
    <recommendedName>
        <fullName evidence="6">C2H2-type domain-containing protein</fullName>
    </recommendedName>
</protein>
<evidence type="ECO:0000259" key="6">
    <source>
        <dbReference type="PROSITE" id="PS00028"/>
    </source>
</evidence>
<dbReference type="InterPro" id="IPR037321">
    <property type="entry name" value="KIN17-like"/>
</dbReference>
<evidence type="ECO:0000256" key="3">
    <source>
        <dbReference type="ARBA" id="ARBA00022771"/>
    </source>
</evidence>
<evidence type="ECO:0000256" key="4">
    <source>
        <dbReference type="ARBA" id="ARBA00022833"/>
    </source>
</evidence>
<dbReference type="GO" id="GO:0005634">
    <property type="term" value="C:nucleus"/>
    <property type="evidence" value="ECO:0007669"/>
    <property type="project" value="TreeGrafter"/>
</dbReference>
<dbReference type="Proteomes" id="UP001309876">
    <property type="component" value="Unassembled WGS sequence"/>
</dbReference>
<dbReference type="Pfam" id="PF25095">
    <property type="entry name" value="C2H2-zf_KIN17"/>
    <property type="match status" value="1"/>
</dbReference>
<gene>
    <name evidence="7" type="ORF">LTR05_000976</name>
</gene>
<dbReference type="Gene3D" id="1.10.10.2030">
    <property type="entry name" value="DNA/RNA-binding protein Kin17, conserved domain"/>
    <property type="match status" value="1"/>
</dbReference>
<dbReference type="PROSITE" id="PS00028">
    <property type="entry name" value="ZINC_FINGER_C2H2_1"/>
    <property type="match status" value="1"/>
</dbReference>
<dbReference type="GO" id="GO:0006974">
    <property type="term" value="P:DNA damage response"/>
    <property type="evidence" value="ECO:0007669"/>
    <property type="project" value="TreeGrafter"/>
</dbReference>
<evidence type="ECO:0000313" key="7">
    <source>
        <dbReference type="EMBL" id="KAK5090799.1"/>
    </source>
</evidence>
<comment type="similarity">
    <text evidence="1">Belongs to the KIN17 family.</text>
</comment>
<dbReference type="SUPFAM" id="SSF57667">
    <property type="entry name" value="beta-beta-alpha zinc fingers"/>
    <property type="match status" value="1"/>
</dbReference>
<dbReference type="Pfam" id="PF10357">
    <property type="entry name" value="WH_KIN17"/>
    <property type="match status" value="1"/>
</dbReference>
<evidence type="ECO:0000313" key="8">
    <source>
        <dbReference type="Proteomes" id="UP001309876"/>
    </source>
</evidence>
<dbReference type="InterPro" id="IPR019447">
    <property type="entry name" value="DNA/RNA-bd_Kin17_WH-like_dom"/>
</dbReference>
<evidence type="ECO:0000256" key="2">
    <source>
        <dbReference type="ARBA" id="ARBA00022723"/>
    </source>
</evidence>
<comment type="caution">
    <text evidence="7">The sequence shown here is derived from an EMBL/GenBank/DDBJ whole genome shotgun (WGS) entry which is preliminary data.</text>
</comment>
<accession>A0AAN7T6W5</accession>
<dbReference type="FunFam" id="1.10.10.2030:FF:000001">
    <property type="entry name" value="DNA/RNA-binding protein KIN17, putative"/>
    <property type="match status" value="1"/>
</dbReference>
<dbReference type="AlphaFoldDB" id="A0AAN7T6W5"/>
<dbReference type="InterPro" id="IPR056767">
    <property type="entry name" value="C2H2-Znf_KIN17"/>
</dbReference>
<sequence>MPRAEAGTTKAIANQMKAKGLQRLRWYCQACERQMRDENGFKCHVASESHNRKMQELGSNFNKAIGEYSNEFKRDFVQLLRTGHGEKKVNANHFYQEYISNKSHVHMNATRWHSLTDFCKYLGQEGICRVDIDEKNEERGGASALMISWIDNSPEAMRRQEALRKKERQDRGDEHREQRLIEQQIRRARLAAGQKSEEVEDEASKDDGVEEDEPTTQGIKRVDGEKIKLDFSSKKAEFGNPPSPPLTDNSGSPERSQEDKDKTSHEAEVPAAKEVAGATSVRTEAAAKESFKPVSFGASKPKNVFATAAKKNAFAGVKKATPIQQQKPISEAERIMKEELERKRLREERGSNQPFKRQRVT</sequence>
<feature type="compositionally biased region" description="Basic and acidic residues" evidence="5">
    <location>
        <begin position="220"/>
        <end position="237"/>
    </location>
</feature>
<dbReference type="GO" id="GO:0006260">
    <property type="term" value="P:DNA replication"/>
    <property type="evidence" value="ECO:0007669"/>
    <property type="project" value="TreeGrafter"/>
</dbReference>
<name>A0AAN7T6W5_9EURO</name>
<evidence type="ECO:0000256" key="5">
    <source>
        <dbReference type="SAM" id="MobiDB-lite"/>
    </source>
</evidence>
<dbReference type="PANTHER" id="PTHR12805">
    <property type="entry name" value="KIN17 KIN, ANTIGENIC DETERMINANT OF RECA PROTEIN HOMOLOG"/>
    <property type="match status" value="1"/>
</dbReference>
<keyword evidence="3" id="KW-0863">Zinc-finger</keyword>